<organism evidence="7 8">
    <name type="scientific">Geothermobacter ehrlichii</name>
    <dbReference type="NCBI Taxonomy" id="213224"/>
    <lineage>
        <taxon>Bacteria</taxon>
        <taxon>Pseudomonadati</taxon>
        <taxon>Thermodesulfobacteriota</taxon>
        <taxon>Desulfuromonadia</taxon>
        <taxon>Desulfuromonadales</taxon>
        <taxon>Geothermobacteraceae</taxon>
        <taxon>Geothermobacter</taxon>
    </lineage>
</organism>
<dbReference type="PROSITE" id="PS51012">
    <property type="entry name" value="ABC_TM2"/>
    <property type="match status" value="1"/>
</dbReference>
<dbReference type="GO" id="GO:0015920">
    <property type="term" value="P:lipopolysaccharide transport"/>
    <property type="evidence" value="ECO:0007669"/>
    <property type="project" value="TreeGrafter"/>
</dbReference>
<dbReference type="PANTHER" id="PTHR30413:SF8">
    <property type="entry name" value="TRANSPORT PERMEASE PROTEIN"/>
    <property type="match status" value="1"/>
</dbReference>
<evidence type="ECO:0000256" key="4">
    <source>
        <dbReference type="ARBA" id="ARBA00022519"/>
    </source>
</evidence>
<keyword evidence="5" id="KW-0472">Membrane</keyword>
<proteinExistence type="inferred from homology"/>
<accession>A0A5D3WQJ0</accession>
<dbReference type="GO" id="GO:0005886">
    <property type="term" value="C:plasma membrane"/>
    <property type="evidence" value="ECO:0007669"/>
    <property type="project" value="UniProtKB-SubCell"/>
</dbReference>
<keyword evidence="5" id="KW-1133">Transmembrane helix</keyword>
<keyword evidence="5" id="KW-0812">Transmembrane</keyword>
<dbReference type="InterPro" id="IPR047817">
    <property type="entry name" value="ABC2_TM_bact-type"/>
</dbReference>
<dbReference type="Proteomes" id="UP000324159">
    <property type="component" value="Unassembled WGS sequence"/>
</dbReference>
<reference evidence="7 8" key="1">
    <citation type="submission" date="2019-07" db="EMBL/GenBank/DDBJ databases">
        <title>Genomic Encyclopedia of Type Strains, Phase IV (KMG-IV): sequencing the most valuable type-strain genomes for metagenomic binning, comparative biology and taxonomic classification.</title>
        <authorList>
            <person name="Goeker M."/>
        </authorList>
    </citation>
    <scope>NUCLEOTIDE SEQUENCE [LARGE SCALE GENOMIC DNA]</scope>
    <source>
        <strain evidence="7 8">SS015</strain>
    </source>
</reference>
<evidence type="ECO:0000256" key="2">
    <source>
        <dbReference type="ARBA" id="ARBA00007783"/>
    </source>
</evidence>
<comment type="caution">
    <text evidence="7">The sequence shown here is derived from an EMBL/GenBank/DDBJ whole genome shotgun (WGS) entry which is preliminary data.</text>
</comment>
<name>A0A5D3WQJ0_9BACT</name>
<keyword evidence="4" id="KW-1003">Cell membrane</keyword>
<dbReference type="PANTHER" id="PTHR30413">
    <property type="entry name" value="INNER MEMBRANE TRANSPORT PERMEASE"/>
    <property type="match status" value="1"/>
</dbReference>
<protein>
    <recommendedName>
        <fullName evidence="6">ABC transmembrane type-2 domain-containing protein</fullName>
    </recommendedName>
</protein>
<comment type="subcellular location">
    <subcellularLocation>
        <location evidence="1">Cell inner membrane</location>
        <topology evidence="1">Multi-pass membrane protein</topology>
    </subcellularLocation>
</comment>
<evidence type="ECO:0000256" key="3">
    <source>
        <dbReference type="ARBA" id="ARBA00022448"/>
    </source>
</evidence>
<evidence type="ECO:0000259" key="6">
    <source>
        <dbReference type="PROSITE" id="PS51012"/>
    </source>
</evidence>
<evidence type="ECO:0000256" key="5">
    <source>
        <dbReference type="SAM" id="Phobius"/>
    </source>
</evidence>
<evidence type="ECO:0000313" key="7">
    <source>
        <dbReference type="EMBL" id="TYP00070.1"/>
    </source>
</evidence>
<evidence type="ECO:0000313" key="8">
    <source>
        <dbReference type="Proteomes" id="UP000324159"/>
    </source>
</evidence>
<keyword evidence="8" id="KW-1185">Reference proteome</keyword>
<feature type="domain" description="ABC transmembrane type-2" evidence="6">
    <location>
        <begin position="1"/>
        <end position="72"/>
    </location>
</feature>
<gene>
    <name evidence="7" type="ORF">EDC39_101230</name>
</gene>
<keyword evidence="4" id="KW-0997">Cell inner membrane</keyword>
<dbReference type="AlphaFoldDB" id="A0A5D3WQJ0"/>
<comment type="similarity">
    <text evidence="2">Belongs to the ABC-2 integral membrane protein family.</text>
</comment>
<feature type="transmembrane region" description="Helical" evidence="5">
    <location>
        <begin position="51"/>
        <end position="69"/>
    </location>
</feature>
<sequence>MFLFFVSGIFFDIDKFSPEVRQIFMLNPMAILIKAFRRVLLDNDFPDVGQLLYVFLLSLILFIAALCILKRFDRFYSKIV</sequence>
<keyword evidence="3" id="KW-0813">Transport</keyword>
<dbReference type="EMBL" id="VNIB01000001">
    <property type="protein sequence ID" value="TYP00070.1"/>
    <property type="molecule type" value="Genomic_DNA"/>
</dbReference>
<evidence type="ECO:0000256" key="1">
    <source>
        <dbReference type="ARBA" id="ARBA00004429"/>
    </source>
</evidence>